<evidence type="ECO:0000256" key="1">
    <source>
        <dbReference type="ARBA" id="ARBA00004651"/>
    </source>
</evidence>
<dbReference type="InterPro" id="IPR004633">
    <property type="entry name" value="NaPi_cotrn-rel/YqeW-like"/>
</dbReference>
<dbReference type="Gene3D" id="1.20.58.220">
    <property type="entry name" value="Phosphate transport system protein phou homolog 2, domain 2"/>
    <property type="match status" value="1"/>
</dbReference>
<evidence type="ECO:0000256" key="5">
    <source>
        <dbReference type="ARBA" id="ARBA00023136"/>
    </source>
</evidence>
<dbReference type="AlphaFoldDB" id="A0A1M6XJ73"/>
<comment type="subcellular location">
    <subcellularLocation>
        <location evidence="1">Cell membrane</location>
        <topology evidence="1">Multi-pass membrane protein</topology>
    </subcellularLocation>
</comment>
<dbReference type="OrthoDB" id="9763003at2"/>
<feature type="transmembrane region" description="Helical" evidence="6">
    <location>
        <begin position="49"/>
        <end position="82"/>
    </location>
</feature>
<dbReference type="PANTHER" id="PTHR10010">
    <property type="entry name" value="SOLUTE CARRIER FAMILY 34 SODIUM PHOSPHATE , MEMBER 2-RELATED"/>
    <property type="match status" value="1"/>
</dbReference>
<proteinExistence type="predicted"/>
<organism evidence="8 9">
    <name type="scientific">Desulforamulus aeronauticus DSM 10349</name>
    <dbReference type="NCBI Taxonomy" id="1121421"/>
    <lineage>
        <taxon>Bacteria</taxon>
        <taxon>Bacillati</taxon>
        <taxon>Bacillota</taxon>
        <taxon>Clostridia</taxon>
        <taxon>Eubacteriales</taxon>
        <taxon>Peptococcaceae</taxon>
        <taxon>Desulforamulus</taxon>
    </lineage>
</organism>
<feature type="transmembrane region" description="Helical" evidence="6">
    <location>
        <begin position="246"/>
        <end position="266"/>
    </location>
</feature>
<accession>A0A1M6XJ73</accession>
<evidence type="ECO:0000256" key="2">
    <source>
        <dbReference type="ARBA" id="ARBA00022475"/>
    </source>
</evidence>
<dbReference type="NCBIfam" id="TIGR00704">
    <property type="entry name" value="NaPi_cotrn_rel"/>
    <property type="match status" value="1"/>
</dbReference>
<evidence type="ECO:0000313" key="9">
    <source>
        <dbReference type="Proteomes" id="UP000183997"/>
    </source>
</evidence>
<feature type="domain" description="PhoU" evidence="7">
    <location>
        <begin position="344"/>
        <end position="420"/>
    </location>
</feature>
<dbReference type="Pfam" id="PF01895">
    <property type="entry name" value="PhoU"/>
    <property type="match status" value="2"/>
</dbReference>
<name>A0A1M6XJ73_9FIRM</name>
<gene>
    <name evidence="8" type="ORF">SAMN02745123_04038</name>
</gene>
<keyword evidence="4 6" id="KW-1133">Transmembrane helix</keyword>
<dbReference type="GO" id="GO:0044341">
    <property type="term" value="P:sodium-dependent phosphate transport"/>
    <property type="evidence" value="ECO:0007669"/>
    <property type="project" value="InterPro"/>
</dbReference>
<feature type="transmembrane region" description="Helical" evidence="6">
    <location>
        <begin position="173"/>
        <end position="201"/>
    </location>
</feature>
<dbReference type="Pfam" id="PF02690">
    <property type="entry name" value="Na_Pi_cotrans"/>
    <property type="match status" value="2"/>
</dbReference>
<sequence>MSWYHSGLSMIGGVGLLLYGMSVLKDNLQKVAGKKIREILIIVSKRKTFGMLLGIFITLFFQSSTATMFLLVGLTSAGIIALQEALPVILGANIGSTVTAQLIAFKVTELSLPIIFIGAFVLLFSKTTKGKQIAFIILGFGLLFLGLKIMSDTMGPLKTDPSFSHLLLSISKYPFLCIFIAALFTFLVASSAATIGIIILLAMQNMITLEPAIYMLLGANMGTAFLAVLSSLGSTREAQRVATAHLLFNVTGALLMLPFVKYVAILMSSITKNPGFQVANTNSIFILVMAILCMPFTNQCSRVLKLALPDKNEFKNDIKPRYLDETLLDSPEIALGMANREAMQISDLVAEMLKTTNNLFEAYNQDKADEITEKEDHVDLLCIATNKYLTQLLRQQLSRDEFNNAMGLVNIVREYEFIGDVLSINILTKAESLNKRNLDFSDSGKNEIQTMHDKVLDLMNIVNTSLATNNPKLIERANKVYDDIVDLEFRLRMSHIARMQKGTRNTEDTSFIHLDVINSYLRISEHLSNIACILSEEVSCTWYDEAQILTPPSAV</sequence>
<feature type="transmembrane region" description="Helical" evidence="6">
    <location>
        <begin position="133"/>
        <end position="151"/>
    </location>
</feature>
<dbReference type="NCBIfam" id="NF037997">
    <property type="entry name" value="Na_Pi_symport"/>
    <property type="match status" value="1"/>
</dbReference>
<dbReference type="InterPro" id="IPR026022">
    <property type="entry name" value="PhoU_dom"/>
</dbReference>
<evidence type="ECO:0000313" key="8">
    <source>
        <dbReference type="EMBL" id="SHL05909.1"/>
    </source>
</evidence>
<dbReference type="PANTHER" id="PTHR10010:SF46">
    <property type="entry name" value="SODIUM-DEPENDENT PHOSPHATE TRANSPORT PROTEIN 2B"/>
    <property type="match status" value="1"/>
</dbReference>
<dbReference type="InterPro" id="IPR003841">
    <property type="entry name" value="Na/Pi_transpt"/>
</dbReference>
<dbReference type="EMBL" id="FRAR01000052">
    <property type="protein sequence ID" value="SHL05909.1"/>
    <property type="molecule type" value="Genomic_DNA"/>
</dbReference>
<feature type="domain" description="PhoU" evidence="7">
    <location>
        <begin position="448"/>
        <end position="532"/>
    </location>
</feature>
<dbReference type="RefSeq" id="WP_072917900.1">
    <property type="nucleotide sequence ID" value="NZ_FRAR01000052.1"/>
</dbReference>
<evidence type="ECO:0000256" key="3">
    <source>
        <dbReference type="ARBA" id="ARBA00022692"/>
    </source>
</evidence>
<evidence type="ECO:0000259" key="7">
    <source>
        <dbReference type="Pfam" id="PF01895"/>
    </source>
</evidence>
<evidence type="ECO:0000256" key="6">
    <source>
        <dbReference type="SAM" id="Phobius"/>
    </source>
</evidence>
<dbReference type="GO" id="GO:0005886">
    <property type="term" value="C:plasma membrane"/>
    <property type="evidence" value="ECO:0007669"/>
    <property type="project" value="UniProtKB-SubCell"/>
</dbReference>
<keyword evidence="5 6" id="KW-0472">Membrane</keyword>
<keyword evidence="9" id="KW-1185">Reference proteome</keyword>
<dbReference type="GO" id="GO:0005436">
    <property type="term" value="F:sodium:phosphate symporter activity"/>
    <property type="evidence" value="ECO:0007669"/>
    <property type="project" value="InterPro"/>
</dbReference>
<protein>
    <submittedName>
        <fullName evidence="8">Phosphate:Na+ symporter</fullName>
    </submittedName>
</protein>
<feature type="transmembrane region" description="Helical" evidence="6">
    <location>
        <begin position="102"/>
        <end position="124"/>
    </location>
</feature>
<keyword evidence="2" id="KW-1003">Cell membrane</keyword>
<feature type="transmembrane region" description="Helical" evidence="6">
    <location>
        <begin position="278"/>
        <end position="297"/>
    </location>
</feature>
<reference evidence="9" key="1">
    <citation type="submission" date="2016-11" db="EMBL/GenBank/DDBJ databases">
        <authorList>
            <person name="Varghese N."/>
            <person name="Submissions S."/>
        </authorList>
    </citation>
    <scope>NUCLEOTIDE SEQUENCE [LARGE SCALE GENOMIC DNA]</scope>
    <source>
        <strain evidence="9">DSM 10349</strain>
    </source>
</reference>
<dbReference type="InterPro" id="IPR038078">
    <property type="entry name" value="PhoU-like_sf"/>
</dbReference>
<keyword evidence="3 6" id="KW-0812">Transmembrane</keyword>
<feature type="transmembrane region" description="Helical" evidence="6">
    <location>
        <begin position="213"/>
        <end position="234"/>
    </location>
</feature>
<dbReference type="Proteomes" id="UP000183997">
    <property type="component" value="Unassembled WGS sequence"/>
</dbReference>
<evidence type="ECO:0000256" key="4">
    <source>
        <dbReference type="ARBA" id="ARBA00022989"/>
    </source>
</evidence>
<dbReference type="SUPFAM" id="SSF109755">
    <property type="entry name" value="PhoU-like"/>
    <property type="match status" value="1"/>
</dbReference>
<feature type="transmembrane region" description="Helical" evidence="6">
    <location>
        <begin position="6"/>
        <end position="28"/>
    </location>
</feature>